<keyword evidence="7 12" id="KW-0812">Transmembrane</keyword>
<dbReference type="AlphaFoldDB" id="A0ABD3UP42"/>
<dbReference type="Proteomes" id="UP001634393">
    <property type="component" value="Unassembled WGS sequence"/>
</dbReference>
<keyword evidence="10 12" id="KW-0472">Membrane</keyword>
<evidence type="ECO:0000256" key="8">
    <source>
        <dbReference type="ARBA" id="ARBA00022989"/>
    </source>
</evidence>
<keyword evidence="5" id="KW-0813">Transport</keyword>
<feature type="transmembrane region" description="Helical" evidence="12">
    <location>
        <begin position="127"/>
        <end position="146"/>
    </location>
</feature>
<evidence type="ECO:0000256" key="10">
    <source>
        <dbReference type="ARBA" id="ARBA00023136"/>
    </source>
</evidence>
<dbReference type="GO" id="GO:0006811">
    <property type="term" value="P:monoatomic ion transport"/>
    <property type="evidence" value="ECO:0007669"/>
    <property type="project" value="UniProtKB-KW"/>
</dbReference>
<evidence type="ECO:0000256" key="7">
    <source>
        <dbReference type="ARBA" id="ARBA00022692"/>
    </source>
</evidence>
<evidence type="ECO:0000256" key="12">
    <source>
        <dbReference type="SAM" id="Phobius"/>
    </source>
</evidence>
<dbReference type="InterPro" id="IPR004695">
    <property type="entry name" value="SLAC1/Mae1/Ssu1/TehA"/>
</dbReference>
<comment type="function">
    <text evidence="11">Slow, weak voltage-dependent S-type anion efflux channel involved in maintenance of anion homeostasis.</text>
</comment>
<evidence type="ECO:0000256" key="2">
    <source>
        <dbReference type="ARBA" id="ARBA00004236"/>
    </source>
</evidence>
<dbReference type="EMBL" id="JBJXBP010000001">
    <property type="protein sequence ID" value="KAL3850887.1"/>
    <property type="molecule type" value="Genomic_DNA"/>
</dbReference>
<evidence type="ECO:0000256" key="5">
    <source>
        <dbReference type="ARBA" id="ARBA00022448"/>
    </source>
</evidence>
<organism evidence="13 14">
    <name type="scientific">Penstemon smallii</name>
    <dbReference type="NCBI Taxonomy" id="265156"/>
    <lineage>
        <taxon>Eukaryota</taxon>
        <taxon>Viridiplantae</taxon>
        <taxon>Streptophyta</taxon>
        <taxon>Embryophyta</taxon>
        <taxon>Tracheophyta</taxon>
        <taxon>Spermatophyta</taxon>
        <taxon>Magnoliopsida</taxon>
        <taxon>eudicotyledons</taxon>
        <taxon>Gunneridae</taxon>
        <taxon>Pentapetalae</taxon>
        <taxon>asterids</taxon>
        <taxon>lamiids</taxon>
        <taxon>Lamiales</taxon>
        <taxon>Plantaginaceae</taxon>
        <taxon>Cheloneae</taxon>
        <taxon>Penstemon</taxon>
    </lineage>
</organism>
<dbReference type="PANTHER" id="PTHR31269:SF60">
    <property type="entry name" value="S-TYPE ANION CHANNEL SLAH1"/>
    <property type="match status" value="1"/>
</dbReference>
<comment type="caution">
    <text evidence="13">The sequence shown here is derived from an EMBL/GenBank/DDBJ whole genome shotgun (WGS) entry which is preliminary data.</text>
</comment>
<protein>
    <submittedName>
        <fullName evidence="13">Uncharacterized protein</fullName>
    </submittedName>
</protein>
<evidence type="ECO:0000256" key="3">
    <source>
        <dbReference type="ARBA" id="ARBA00007808"/>
    </source>
</evidence>
<evidence type="ECO:0000256" key="4">
    <source>
        <dbReference type="ARBA" id="ARBA00011233"/>
    </source>
</evidence>
<dbReference type="Gene3D" id="1.50.10.150">
    <property type="entry name" value="Voltage-dependent anion channel"/>
    <property type="match status" value="1"/>
</dbReference>
<keyword evidence="6" id="KW-1003">Cell membrane</keyword>
<feature type="transmembrane region" description="Helical" evidence="12">
    <location>
        <begin position="304"/>
        <end position="322"/>
    </location>
</feature>
<feature type="transmembrane region" description="Helical" evidence="12">
    <location>
        <begin position="214"/>
        <end position="233"/>
    </location>
</feature>
<dbReference type="GO" id="GO:0012505">
    <property type="term" value="C:endomembrane system"/>
    <property type="evidence" value="ECO:0007669"/>
    <property type="project" value="UniProtKB-SubCell"/>
</dbReference>
<feature type="transmembrane region" description="Helical" evidence="12">
    <location>
        <begin position="328"/>
        <end position="354"/>
    </location>
</feature>
<evidence type="ECO:0000313" key="14">
    <source>
        <dbReference type="Proteomes" id="UP001634393"/>
    </source>
</evidence>
<keyword evidence="14" id="KW-1185">Reference proteome</keyword>
<feature type="transmembrane region" description="Helical" evidence="12">
    <location>
        <begin position="245"/>
        <end position="268"/>
    </location>
</feature>
<proteinExistence type="inferred from homology"/>
<evidence type="ECO:0000256" key="6">
    <source>
        <dbReference type="ARBA" id="ARBA00022475"/>
    </source>
</evidence>
<dbReference type="FunFam" id="1.50.10.150:FF:000003">
    <property type="entry name" value="S-type anion channel SLAH1"/>
    <property type="match status" value="1"/>
</dbReference>
<evidence type="ECO:0000256" key="9">
    <source>
        <dbReference type="ARBA" id="ARBA00023065"/>
    </source>
</evidence>
<evidence type="ECO:0000313" key="13">
    <source>
        <dbReference type="EMBL" id="KAL3850887.1"/>
    </source>
</evidence>
<dbReference type="CDD" id="cd09323">
    <property type="entry name" value="TDT_SLAC1_like"/>
    <property type="match status" value="1"/>
</dbReference>
<comment type="subunit">
    <text evidence="4">Homotrimer.</text>
</comment>
<evidence type="ECO:0000256" key="1">
    <source>
        <dbReference type="ARBA" id="ARBA00004127"/>
    </source>
</evidence>
<comment type="subcellular location">
    <subcellularLocation>
        <location evidence="2">Cell membrane</location>
    </subcellularLocation>
    <subcellularLocation>
        <location evidence="1">Endomembrane system</location>
        <topology evidence="1">Multi-pass membrane protein</topology>
    </subcellularLocation>
</comment>
<feature type="transmembrane region" description="Helical" evidence="12">
    <location>
        <begin position="274"/>
        <end position="292"/>
    </location>
</feature>
<keyword evidence="9" id="KW-0406">Ion transport</keyword>
<accession>A0ABD3UP42</accession>
<feature type="transmembrane region" description="Helical" evidence="12">
    <location>
        <begin position="152"/>
        <end position="170"/>
    </location>
</feature>
<feature type="transmembrane region" description="Helical" evidence="12">
    <location>
        <begin position="182"/>
        <end position="202"/>
    </location>
</feature>
<dbReference type="InterPro" id="IPR030183">
    <property type="entry name" value="SLAC/SLAH"/>
</dbReference>
<name>A0ABD3UP42_9LAMI</name>
<gene>
    <name evidence="13" type="ORF">ACJIZ3_012769</name>
</gene>
<dbReference type="InterPro" id="IPR038665">
    <property type="entry name" value="Voltage-dep_anion_channel_sf"/>
</dbReference>
<keyword evidence="8 12" id="KW-1133">Transmembrane helix</keyword>
<dbReference type="Pfam" id="PF03595">
    <property type="entry name" value="SLAC1"/>
    <property type="match status" value="1"/>
</dbReference>
<comment type="similarity">
    <text evidence="3">Belongs to the SLAC1 S-type anion channel family.</text>
</comment>
<reference evidence="13 14" key="1">
    <citation type="submission" date="2024-12" db="EMBL/GenBank/DDBJ databases">
        <title>The unique morphological basis and parallel evolutionary history of personate flowers in Penstemon.</title>
        <authorList>
            <person name="Depatie T.H."/>
            <person name="Wessinger C.A."/>
        </authorList>
    </citation>
    <scope>NUCLEOTIDE SEQUENCE [LARGE SCALE GENOMIC DNA]</scope>
    <source>
        <strain evidence="13">WTNN_2</strain>
        <tissue evidence="13">Leaf</tissue>
    </source>
</reference>
<sequence>MGEEVPQSPIAIVIDPLSNPTVLYQNVAKELAPSSSILTRFHAGYFRISLSFGSQVLLWKTLSQHIDETRAIHNILHTQTLPTITFLLLWWLTLCTLSLLSCLYILRCIFHFRLVKAEFWHHMGVNYLFTPWISWLLLLQSIPFQHLKIFPYSWWIFVIPVVMLDVKVYGQWFTTEKRFLSMVANPSSQISVIGNLVGAWVAAQMGWKESGVCMFTLGLTHYLVVFITLYQRLSGSNQVPARLRPVFFLFVAAPSAASLAWSSISGSFDTPCKMLFYLSLFLFTSLICRPTLFKKSMKKFNVAWWAYSFPLTFLALASAEYAQEVKGAVANGLMLILSALSVLVFLVVMVFSAINTDVLLREKDPAGLDSSGDQLMYEYKTFNFLDHLVLGDI</sequence>
<dbReference type="GO" id="GO:0005886">
    <property type="term" value="C:plasma membrane"/>
    <property type="evidence" value="ECO:0007669"/>
    <property type="project" value="UniProtKB-SubCell"/>
</dbReference>
<feature type="transmembrane region" description="Helical" evidence="12">
    <location>
        <begin position="84"/>
        <end position="106"/>
    </location>
</feature>
<evidence type="ECO:0000256" key="11">
    <source>
        <dbReference type="ARBA" id="ARBA00054248"/>
    </source>
</evidence>
<dbReference type="PANTHER" id="PTHR31269">
    <property type="entry name" value="S-TYPE ANION CHANNEL SLAH3"/>
    <property type="match status" value="1"/>
</dbReference>